<organism evidence="9 10">
    <name type="scientific">Xylaria flabelliformis</name>
    <dbReference type="NCBI Taxonomy" id="2512241"/>
    <lineage>
        <taxon>Eukaryota</taxon>
        <taxon>Fungi</taxon>
        <taxon>Dikarya</taxon>
        <taxon>Ascomycota</taxon>
        <taxon>Pezizomycotina</taxon>
        <taxon>Sordariomycetes</taxon>
        <taxon>Xylariomycetidae</taxon>
        <taxon>Xylariales</taxon>
        <taxon>Xylariaceae</taxon>
        <taxon>Xylaria</taxon>
    </lineage>
</organism>
<dbReference type="OrthoDB" id="2687452at2759"/>
<proteinExistence type="predicted"/>
<dbReference type="Gene3D" id="3.30.160.60">
    <property type="entry name" value="Classic Zinc Finger"/>
    <property type="match status" value="1"/>
</dbReference>
<dbReference type="PANTHER" id="PTHR46179">
    <property type="entry name" value="ZINC FINGER PROTEIN"/>
    <property type="match status" value="1"/>
</dbReference>
<sequence length="291" mass="32250">MSQWEKTSTASQIDRSNNTDMPDHKLPDTSSHIPQYVQPITTPPHARLVASPLGSAVQRDFDQDVCVCVCIACRTCYRNNTALRQHGAKENHRPYGCVCGGAFARLDALERHIASKNKVTRFYCPLCEHDETRAFARADHLPQHLRTFHKIPAGRIPQDFTSSLASDGPAEDSIPAPQSFFPCLIPGCIKTGELAYLRQIDLEEHMALAHCAHQNAIPVQQQLSNPVPTWTNFDFQQNAADLTFLQDAQQNGLLEPAPAGNYQAYGEAIGIDGFVGNSVFPIDNEFDIGFY</sequence>
<evidence type="ECO:0000256" key="1">
    <source>
        <dbReference type="ARBA" id="ARBA00004123"/>
    </source>
</evidence>
<evidence type="ECO:0000256" key="7">
    <source>
        <dbReference type="ARBA" id="ARBA00023242"/>
    </source>
</evidence>
<keyword evidence="4" id="KW-0862">Zinc</keyword>
<keyword evidence="7" id="KW-0539">Nucleus</keyword>
<protein>
    <recommendedName>
        <fullName evidence="11">C2H2-type domain-containing protein</fullName>
    </recommendedName>
</protein>
<dbReference type="InterPro" id="IPR051061">
    <property type="entry name" value="Zinc_finger_trans_reg"/>
</dbReference>
<keyword evidence="6" id="KW-0804">Transcription</keyword>
<dbReference type="GO" id="GO:0008270">
    <property type="term" value="F:zinc ion binding"/>
    <property type="evidence" value="ECO:0007669"/>
    <property type="project" value="UniProtKB-KW"/>
</dbReference>
<keyword evidence="5" id="KW-0805">Transcription regulation</keyword>
<keyword evidence="3" id="KW-0863">Zinc-finger</keyword>
<keyword evidence="10" id="KW-1185">Reference proteome</keyword>
<dbReference type="GO" id="GO:0006357">
    <property type="term" value="P:regulation of transcription by RNA polymerase II"/>
    <property type="evidence" value="ECO:0007669"/>
    <property type="project" value="TreeGrafter"/>
</dbReference>
<dbReference type="PANTHER" id="PTHR46179:SF13">
    <property type="entry name" value="C2H2-TYPE DOMAIN-CONTAINING PROTEIN"/>
    <property type="match status" value="1"/>
</dbReference>
<dbReference type="GO" id="GO:0005634">
    <property type="term" value="C:nucleus"/>
    <property type="evidence" value="ECO:0007669"/>
    <property type="project" value="UniProtKB-SubCell"/>
</dbReference>
<keyword evidence="2" id="KW-0479">Metal-binding</keyword>
<evidence type="ECO:0000256" key="6">
    <source>
        <dbReference type="ARBA" id="ARBA00023163"/>
    </source>
</evidence>
<evidence type="ECO:0000256" key="8">
    <source>
        <dbReference type="SAM" id="MobiDB-lite"/>
    </source>
</evidence>
<feature type="compositionally biased region" description="Polar residues" evidence="8">
    <location>
        <begin position="1"/>
        <end position="20"/>
    </location>
</feature>
<comment type="caution">
    <text evidence="9">The sequence shown here is derived from an EMBL/GenBank/DDBJ whole genome shotgun (WGS) entry which is preliminary data.</text>
</comment>
<comment type="subcellular location">
    <subcellularLocation>
        <location evidence="1">Nucleus</location>
    </subcellularLocation>
</comment>
<evidence type="ECO:0000256" key="3">
    <source>
        <dbReference type="ARBA" id="ARBA00022771"/>
    </source>
</evidence>
<gene>
    <name evidence="9" type="ORF">FHL15_008632</name>
</gene>
<evidence type="ECO:0000313" key="9">
    <source>
        <dbReference type="EMBL" id="TRX90463.1"/>
    </source>
</evidence>
<feature type="region of interest" description="Disordered" evidence="8">
    <location>
        <begin position="1"/>
        <end position="30"/>
    </location>
</feature>
<evidence type="ECO:0000313" key="10">
    <source>
        <dbReference type="Proteomes" id="UP000319160"/>
    </source>
</evidence>
<reference evidence="10" key="1">
    <citation type="submission" date="2019-06" db="EMBL/GenBank/DDBJ databases">
        <title>Draft genome sequence of the griseofulvin-producing fungus Xylaria cubensis strain G536.</title>
        <authorList>
            <person name="Mead M.E."/>
            <person name="Raja H.A."/>
            <person name="Steenwyk J.L."/>
            <person name="Knowles S.L."/>
            <person name="Oberlies N.H."/>
            <person name="Rokas A."/>
        </authorList>
    </citation>
    <scope>NUCLEOTIDE SEQUENCE [LARGE SCALE GENOMIC DNA]</scope>
    <source>
        <strain evidence="10">G536</strain>
    </source>
</reference>
<accession>A0A553HR76</accession>
<evidence type="ECO:0000256" key="4">
    <source>
        <dbReference type="ARBA" id="ARBA00022833"/>
    </source>
</evidence>
<evidence type="ECO:0000256" key="5">
    <source>
        <dbReference type="ARBA" id="ARBA00023015"/>
    </source>
</evidence>
<name>A0A553HR76_9PEZI</name>
<dbReference type="STRING" id="2512241.A0A553HR76"/>
<dbReference type="EMBL" id="VFLP01000055">
    <property type="protein sequence ID" value="TRX90463.1"/>
    <property type="molecule type" value="Genomic_DNA"/>
</dbReference>
<evidence type="ECO:0000256" key="2">
    <source>
        <dbReference type="ARBA" id="ARBA00022723"/>
    </source>
</evidence>
<dbReference type="AlphaFoldDB" id="A0A553HR76"/>
<evidence type="ECO:0008006" key="11">
    <source>
        <dbReference type="Google" id="ProtNLM"/>
    </source>
</evidence>
<dbReference type="Proteomes" id="UP000319160">
    <property type="component" value="Unassembled WGS sequence"/>
</dbReference>